<comment type="caution">
    <text evidence="7">The sequence shown here is derived from an EMBL/GenBank/DDBJ whole genome shotgun (WGS) entry which is preliminary data.</text>
</comment>
<dbReference type="Pfam" id="PF00128">
    <property type="entry name" value="Alpha-amylase"/>
    <property type="match status" value="1"/>
</dbReference>
<dbReference type="PANTHER" id="PTHR10357:SF184">
    <property type="entry name" value="OLIGO-1,6-GLUCOSIDASE 1"/>
    <property type="match status" value="1"/>
</dbReference>
<dbReference type="InterPro" id="IPR032091">
    <property type="entry name" value="Malt_amylase-like_C"/>
</dbReference>
<gene>
    <name evidence="7" type="ORF">ACE41H_12095</name>
</gene>
<dbReference type="InterPro" id="IPR013780">
    <property type="entry name" value="Glyco_hydro_b"/>
</dbReference>
<reference evidence="7 8" key="1">
    <citation type="submission" date="2024-09" db="EMBL/GenBank/DDBJ databases">
        <title>Paenibacillus zeirhizospherea sp. nov., isolated from surface of the maize (Zea mays) roots in a horticulture field, Hungary.</title>
        <authorList>
            <person name="Marton D."/>
            <person name="Farkas M."/>
            <person name="Bedics A."/>
            <person name="Toth E."/>
            <person name="Tancsics A."/>
            <person name="Boka K."/>
            <person name="Maroti G."/>
            <person name="Kriszt B."/>
            <person name="Cserhati M."/>
        </authorList>
    </citation>
    <scope>NUCLEOTIDE SEQUENCE [LARGE SCALE GENOMIC DNA]</scope>
    <source>
        <strain evidence="7 8">KCTC 33519</strain>
    </source>
</reference>
<protein>
    <recommendedName>
        <fullName evidence="5">oligo-1,6-glucosidase</fullName>
        <ecNumber evidence="5">3.2.1.10</ecNumber>
    </recommendedName>
</protein>
<sequence length="573" mass="67013">MKNKKWWKEAVVYEIYPISFKDSNGDGIGDLRGIISKLDYLKDLGVDVIWICPIYQSPGQDNGYDISDYYAIKPQFGTMDDFDELLKEAHDRGLKIMMDLVLNHTSDEHPWFIESRSSKSSPKRDYYIWHDGKNGLPPNNWESYFGGSVWQLDEKTGQYYLHLYSKYQPDLNWKNEEMIQELYKMIRWWLKKGVDGFRFDAIAHIVKAKGLPDAENPNHLEVVQANQFFSNLEHVHDLLRKLNEEVLMESDIMTVGETSGLGPEQALEYVGNERHELNMVFQFEHMTLDSPSTGTSRWETRSWTLPELKKIMAHWQTTLHNKGWNANYLGNHDQPRQVSRFGNDKEYRVESAKMLATFLLTLEGTPYIYQGEEIGMTNASFKHIQDYKDIETLNFYKLSQMQQVPEDKIMAAIYAKSRDNARTPMQWDASEHAGFSDSKPWMKVNDNYREINVEAALKDPSSIYHHYRKLLALRKQHKVMVYGEYTLLLPEDLELYVYTRTLAEECLLVVLNFGHDTVEFEWPDQLAYDAGELLIGNYEGLPEGESEQKKTIRPYEARVYKLIKKRAQKIHCP</sequence>
<dbReference type="Pfam" id="PF16657">
    <property type="entry name" value="Malt_amylase_C"/>
    <property type="match status" value="1"/>
</dbReference>
<evidence type="ECO:0000256" key="2">
    <source>
        <dbReference type="ARBA" id="ARBA00022801"/>
    </source>
</evidence>
<comment type="similarity">
    <text evidence="1">Belongs to the glycosyl hydrolase 13 family.</text>
</comment>
<evidence type="ECO:0000256" key="1">
    <source>
        <dbReference type="ARBA" id="ARBA00008061"/>
    </source>
</evidence>
<dbReference type="SUPFAM" id="SSF51011">
    <property type="entry name" value="Glycosyl hydrolase domain"/>
    <property type="match status" value="1"/>
</dbReference>
<evidence type="ECO:0000256" key="4">
    <source>
        <dbReference type="ARBA" id="ARBA00036217"/>
    </source>
</evidence>
<dbReference type="NCBIfam" id="NF008183">
    <property type="entry name" value="PRK10933.1"/>
    <property type="match status" value="1"/>
</dbReference>
<name>A0ABV5ATI7_9BACL</name>
<dbReference type="Gene3D" id="3.90.400.10">
    <property type="entry name" value="Oligo-1,6-glucosidase, Domain 2"/>
    <property type="match status" value="1"/>
</dbReference>
<evidence type="ECO:0000313" key="7">
    <source>
        <dbReference type="EMBL" id="MFB5267518.1"/>
    </source>
</evidence>
<organism evidence="7 8">
    <name type="scientific">Paenibacillus enshidis</name>
    <dbReference type="NCBI Taxonomy" id="1458439"/>
    <lineage>
        <taxon>Bacteria</taxon>
        <taxon>Bacillati</taxon>
        <taxon>Bacillota</taxon>
        <taxon>Bacilli</taxon>
        <taxon>Bacillales</taxon>
        <taxon>Paenibacillaceae</taxon>
        <taxon>Paenibacillus</taxon>
    </lineage>
</organism>
<accession>A0ABV5ATI7</accession>
<dbReference type="PANTHER" id="PTHR10357">
    <property type="entry name" value="ALPHA-AMYLASE FAMILY MEMBER"/>
    <property type="match status" value="1"/>
</dbReference>
<evidence type="ECO:0000256" key="3">
    <source>
        <dbReference type="ARBA" id="ARBA00023295"/>
    </source>
</evidence>
<dbReference type="InterPro" id="IPR045857">
    <property type="entry name" value="O16G_dom_2"/>
</dbReference>
<dbReference type="RefSeq" id="WP_375355527.1">
    <property type="nucleotide sequence ID" value="NZ_JBHHMI010000008.1"/>
</dbReference>
<dbReference type="CDD" id="cd11333">
    <property type="entry name" value="AmyAc_SI_OligoGlu_DGase"/>
    <property type="match status" value="1"/>
</dbReference>
<evidence type="ECO:0000256" key="5">
    <source>
        <dbReference type="ARBA" id="ARBA00038939"/>
    </source>
</evidence>
<dbReference type="Gene3D" id="2.60.40.1180">
    <property type="entry name" value="Golgi alpha-mannosidase II"/>
    <property type="match status" value="1"/>
</dbReference>
<dbReference type="Proteomes" id="UP001580346">
    <property type="component" value="Unassembled WGS sequence"/>
</dbReference>
<evidence type="ECO:0000259" key="6">
    <source>
        <dbReference type="SMART" id="SM00642"/>
    </source>
</evidence>
<dbReference type="Gene3D" id="3.20.20.80">
    <property type="entry name" value="Glycosidases"/>
    <property type="match status" value="1"/>
</dbReference>
<proteinExistence type="inferred from homology"/>
<dbReference type="SMART" id="SM00642">
    <property type="entry name" value="Aamy"/>
    <property type="match status" value="1"/>
</dbReference>
<keyword evidence="2" id="KW-0378">Hydrolase</keyword>
<evidence type="ECO:0000313" key="8">
    <source>
        <dbReference type="Proteomes" id="UP001580346"/>
    </source>
</evidence>
<feature type="domain" description="Glycosyl hydrolase family 13 catalytic" evidence="6">
    <location>
        <begin position="14"/>
        <end position="422"/>
    </location>
</feature>
<dbReference type="EMBL" id="JBHHMI010000008">
    <property type="protein sequence ID" value="MFB5267518.1"/>
    <property type="molecule type" value="Genomic_DNA"/>
</dbReference>
<dbReference type="SUPFAM" id="SSF51445">
    <property type="entry name" value="(Trans)glycosidases"/>
    <property type="match status" value="1"/>
</dbReference>
<comment type="catalytic activity">
    <reaction evidence="4">
        <text>Hydrolysis of (1-&gt;6)-alpha-D-glucosidic linkages in some oligosaccharides produced from starch and glycogen by alpha-amylase, and in isomaltose.</text>
        <dbReference type="EC" id="3.2.1.10"/>
    </reaction>
</comment>
<dbReference type="EC" id="3.2.1.10" evidence="5"/>
<keyword evidence="3" id="KW-0326">Glycosidase</keyword>
<dbReference type="InterPro" id="IPR017853">
    <property type="entry name" value="GH"/>
</dbReference>
<dbReference type="InterPro" id="IPR006047">
    <property type="entry name" value="GH13_cat_dom"/>
</dbReference>
<keyword evidence="8" id="KW-1185">Reference proteome</keyword>